<dbReference type="EMBL" id="QNRJ01000052">
    <property type="protein sequence ID" value="RBO98143.1"/>
    <property type="molecule type" value="Genomic_DNA"/>
</dbReference>
<sequence>MEKFISVVKSNPEGNTKEILLDIFKFDEEEFEMMLFFGMFNLNNSIHSLEEQLTNMRSLDFENLIKEELELLHKQYPSNRPVQFELFILDENDDFVKSKLNGVSAFTDWDGKMCFAVLPEENVRSTLKSVVTHEYHHHWRISALGLNEDGETLLDRMVLEGLAEHFVKTRLGDEYLGPYKDALSESQAKKIWESTYKNHIDDKGTSTNLYMFGSKDKSLPFWGGYSLGFYLIKWFLDKNKDISIKDLTLLPSDKFII</sequence>
<protein>
    <submittedName>
        <fullName evidence="2">Uncharacterized protein YjaZ</fullName>
    </submittedName>
</protein>
<comment type="caution">
    <text evidence="2">The sequence shown here is derived from an EMBL/GenBank/DDBJ whole genome shotgun (WGS) entry which is preliminary data.</text>
</comment>
<evidence type="ECO:0000313" key="2">
    <source>
        <dbReference type="EMBL" id="RBO98143.1"/>
    </source>
</evidence>
<dbReference type="AlphaFoldDB" id="A0A366E6Y8"/>
<dbReference type="Proteomes" id="UP000252118">
    <property type="component" value="Unassembled WGS sequence"/>
</dbReference>
<reference evidence="2 3" key="1">
    <citation type="submission" date="2018-06" db="EMBL/GenBank/DDBJ databases">
        <title>Freshwater and sediment microbial communities from various areas in North America, analyzing microbe dynamics in response to fracking.</title>
        <authorList>
            <person name="Lamendella R."/>
        </authorList>
    </citation>
    <scope>NUCLEOTIDE SEQUENCE [LARGE SCALE GENOMIC DNA]</scope>
    <source>
        <strain evidence="2 3">97B</strain>
    </source>
</reference>
<dbReference type="Pfam" id="PF10026">
    <property type="entry name" value="DUF2268"/>
    <property type="match status" value="1"/>
</dbReference>
<evidence type="ECO:0000259" key="1">
    <source>
        <dbReference type="Pfam" id="PF10026"/>
    </source>
</evidence>
<organism evidence="2 3">
    <name type="scientific">Rossellomorea aquimaris</name>
    <dbReference type="NCBI Taxonomy" id="189382"/>
    <lineage>
        <taxon>Bacteria</taxon>
        <taxon>Bacillati</taxon>
        <taxon>Bacillota</taxon>
        <taxon>Bacilli</taxon>
        <taxon>Bacillales</taxon>
        <taxon>Bacillaceae</taxon>
        <taxon>Rossellomorea</taxon>
    </lineage>
</organism>
<evidence type="ECO:0000313" key="3">
    <source>
        <dbReference type="Proteomes" id="UP000252118"/>
    </source>
</evidence>
<accession>A0A366E6Y8</accession>
<feature type="domain" description="DUF2268" evidence="1">
    <location>
        <begin position="63"/>
        <end position="256"/>
    </location>
</feature>
<dbReference type="InterPro" id="IPR018728">
    <property type="entry name" value="DUF2268"/>
</dbReference>
<dbReference type="OrthoDB" id="2449457at2"/>
<gene>
    <name evidence="2" type="ORF">DET59_1521</name>
</gene>
<name>A0A366E6Y8_9BACI</name>
<proteinExistence type="predicted"/>